<reference evidence="2 3" key="1">
    <citation type="submission" date="2021-06" db="EMBL/GenBank/DDBJ databases">
        <authorList>
            <person name="Palmer J.M."/>
        </authorList>
    </citation>
    <scope>NUCLEOTIDE SEQUENCE [LARGE SCALE GENOMIC DNA]</scope>
    <source>
        <strain evidence="2 3">AS_MEX2019</strain>
        <tissue evidence="2">Muscle</tissue>
    </source>
</reference>
<keyword evidence="3" id="KW-1185">Reference proteome</keyword>
<evidence type="ECO:0000313" key="2">
    <source>
        <dbReference type="EMBL" id="MEQ2316737.1"/>
    </source>
</evidence>
<keyword evidence="1" id="KW-0732">Signal</keyword>
<dbReference type="EMBL" id="JAHRIP010090024">
    <property type="protein sequence ID" value="MEQ2316737.1"/>
    <property type="molecule type" value="Genomic_DNA"/>
</dbReference>
<protein>
    <submittedName>
        <fullName evidence="2">Uncharacterized protein</fullName>
    </submittedName>
</protein>
<accession>A0ABV1ADS9</accession>
<feature type="signal peptide" evidence="1">
    <location>
        <begin position="1"/>
        <end position="22"/>
    </location>
</feature>
<feature type="chain" id="PRO_5046199465" evidence="1">
    <location>
        <begin position="23"/>
        <end position="104"/>
    </location>
</feature>
<organism evidence="2 3">
    <name type="scientific">Ameca splendens</name>
    <dbReference type="NCBI Taxonomy" id="208324"/>
    <lineage>
        <taxon>Eukaryota</taxon>
        <taxon>Metazoa</taxon>
        <taxon>Chordata</taxon>
        <taxon>Craniata</taxon>
        <taxon>Vertebrata</taxon>
        <taxon>Euteleostomi</taxon>
        <taxon>Actinopterygii</taxon>
        <taxon>Neopterygii</taxon>
        <taxon>Teleostei</taxon>
        <taxon>Neoteleostei</taxon>
        <taxon>Acanthomorphata</taxon>
        <taxon>Ovalentaria</taxon>
        <taxon>Atherinomorphae</taxon>
        <taxon>Cyprinodontiformes</taxon>
        <taxon>Goodeidae</taxon>
        <taxon>Ameca</taxon>
    </lineage>
</organism>
<proteinExistence type="predicted"/>
<name>A0ABV1ADS9_9TELE</name>
<evidence type="ECO:0000313" key="3">
    <source>
        <dbReference type="Proteomes" id="UP001469553"/>
    </source>
</evidence>
<evidence type="ECO:0000256" key="1">
    <source>
        <dbReference type="SAM" id="SignalP"/>
    </source>
</evidence>
<comment type="caution">
    <text evidence="2">The sequence shown here is derived from an EMBL/GenBank/DDBJ whole genome shotgun (WGS) entry which is preliminary data.</text>
</comment>
<dbReference type="Proteomes" id="UP001469553">
    <property type="component" value="Unassembled WGS sequence"/>
</dbReference>
<gene>
    <name evidence="2" type="ORF">AMECASPLE_035680</name>
</gene>
<sequence length="104" mass="11751">MIQRELVSVILATVLNLQPALAYFESEVISSLVTKLHTQHPIAFGSTIINKDFNHALFLSSTFPQFQQFVTQRKSNVRIFLADNSCACHALDSAHHNLFIHPLF</sequence>